<sequence length="133" mass="15206">MKGVMRFGKKWKLIPRYVGPYKILKCFGKVSYEHDLPNDLISVHPVFYVSLFKKCLGDLTSIVPLDGLGFKENLSYEEVLVKIFDRSSPYTSSDVLSSFQGQMFQGRDIVTPRIWKMQFFGLVHVSTGPTYGL</sequence>
<dbReference type="Proteomes" id="UP001234989">
    <property type="component" value="Chromosome 10"/>
</dbReference>
<dbReference type="Pfam" id="PF24626">
    <property type="entry name" value="SH3_Tf2-1"/>
    <property type="match status" value="1"/>
</dbReference>
<gene>
    <name evidence="2" type="ORF">MTR67_044171</name>
</gene>
<reference evidence="2" key="1">
    <citation type="submission" date="2023-08" db="EMBL/GenBank/DDBJ databases">
        <title>A de novo genome assembly of Solanum verrucosum Schlechtendal, a Mexican diploid species geographically isolated from the other diploid A-genome species in potato relatives.</title>
        <authorList>
            <person name="Hosaka K."/>
        </authorList>
    </citation>
    <scope>NUCLEOTIDE SEQUENCE</scope>
    <source>
        <tissue evidence="2">Young leaves</tissue>
    </source>
</reference>
<feature type="domain" description="Tf2-1-like SH3-like" evidence="1">
    <location>
        <begin position="6"/>
        <end position="55"/>
    </location>
</feature>
<proteinExistence type="predicted"/>
<name>A0AAF0UTE3_SOLVR</name>
<dbReference type="PANTHER" id="PTHR46148:SF57">
    <property type="entry name" value="OS12G0499874 PROTEIN"/>
    <property type="match status" value="1"/>
</dbReference>
<dbReference type="EMBL" id="CP133621">
    <property type="protein sequence ID" value="WMV50786.1"/>
    <property type="molecule type" value="Genomic_DNA"/>
</dbReference>
<organism evidence="2 3">
    <name type="scientific">Solanum verrucosum</name>
    <dbReference type="NCBI Taxonomy" id="315347"/>
    <lineage>
        <taxon>Eukaryota</taxon>
        <taxon>Viridiplantae</taxon>
        <taxon>Streptophyta</taxon>
        <taxon>Embryophyta</taxon>
        <taxon>Tracheophyta</taxon>
        <taxon>Spermatophyta</taxon>
        <taxon>Magnoliopsida</taxon>
        <taxon>eudicotyledons</taxon>
        <taxon>Gunneridae</taxon>
        <taxon>Pentapetalae</taxon>
        <taxon>asterids</taxon>
        <taxon>lamiids</taxon>
        <taxon>Solanales</taxon>
        <taxon>Solanaceae</taxon>
        <taxon>Solanoideae</taxon>
        <taxon>Solaneae</taxon>
        <taxon>Solanum</taxon>
    </lineage>
</organism>
<protein>
    <recommendedName>
        <fullName evidence="1">Tf2-1-like SH3-like domain-containing protein</fullName>
    </recommendedName>
</protein>
<dbReference type="AlphaFoldDB" id="A0AAF0UTE3"/>
<evidence type="ECO:0000259" key="1">
    <source>
        <dbReference type="Pfam" id="PF24626"/>
    </source>
</evidence>
<evidence type="ECO:0000313" key="3">
    <source>
        <dbReference type="Proteomes" id="UP001234989"/>
    </source>
</evidence>
<accession>A0AAF0UTE3</accession>
<dbReference type="PANTHER" id="PTHR46148">
    <property type="entry name" value="CHROMO DOMAIN-CONTAINING PROTEIN"/>
    <property type="match status" value="1"/>
</dbReference>
<keyword evidence="3" id="KW-1185">Reference proteome</keyword>
<dbReference type="InterPro" id="IPR056924">
    <property type="entry name" value="SH3_Tf2-1"/>
</dbReference>
<evidence type="ECO:0000313" key="2">
    <source>
        <dbReference type="EMBL" id="WMV50786.1"/>
    </source>
</evidence>